<evidence type="ECO:0000313" key="2">
    <source>
        <dbReference type="Proteomes" id="UP000006591"/>
    </source>
</evidence>
<dbReference type="OMA" id="MINFWER"/>
<dbReference type="Proteomes" id="UP000006591">
    <property type="component" value="Chromosome 3"/>
</dbReference>
<protein>
    <submittedName>
        <fullName evidence="1">Uncharacterized protein</fullName>
    </submittedName>
</protein>
<accession>A0A0E0GI73</accession>
<dbReference type="AlphaFoldDB" id="A0A0E0GI73"/>
<sequence>MGSSSKATASNPLGGSTILEKLSKTNHAILGLVRGAHLEGHLTGTTAAPTAIITKQGDNELTKDRGPGTQIQSMKNGDEMTAAVKMVVDDEDLISYFIASSTTTLSRKTEPMINFWERHTPSGSALSSAWPVDKPPKRQSIWPIEDVAANRAGTMATMTTGTMEATTVQTTTEIMETVPPAGAKEELIPGASANSAIKEDIYTNLGIYFSLIQICGTST</sequence>
<reference evidence="1" key="2">
    <citation type="submission" date="2018-04" db="EMBL/GenBank/DDBJ databases">
        <title>OnivRS2 (Oryza nivara Reference Sequence Version 2).</title>
        <authorList>
            <person name="Zhang J."/>
            <person name="Kudrna D."/>
            <person name="Lee S."/>
            <person name="Talag J."/>
            <person name="Rajasekar S."/>
            <person name="Welchert J."/>
            <person name="Hsing Y.-I."/>
            <person name="Wing R.A."/>
        </authorList>
    </citation>
    <scope>NUCLEOTIDE SEQUENCE [LARGE SCALE GENOMIC DNA]</scope>
    <source>
        <strain evidence="1">SL10</strain>
    </source>
</reference>
<dbReference type="HOGENOM" id="CLU_1263301_0_0_1"/>
<dbReference type="Gramene" id="ONIVA03G07150.1">
    <property type="protein sequence ID" value="ONIVA03G07150.1"/>
    <property type="gene ID" value="ONIVA03G07150"/>
</dbReference>
<organism evidence="1">
    <name type="scientific">Oryza nivara</name>
    <name type="common">Indian wild rice</name>
    <name type="synonym">Oryza sativa f. spontanea</name>
    <dbReference type="NCBI Taxonomy" id="4536"/>
    <lineage>
        <taxon>Eukaryota</taxon>
        <taxon>Viridiplantae</taxon>
        <taxon>Streptophyta</taxon>
        <taxon>Embryophyta</taxon>
        <taxon>Tracheophyta</taxon>
        <taxon>Spermatophyta</taxon>
        <taxon>Magnoliopsida</taxon>
        <taxon>Liliopsida</taxon>
        <taxon>Poales</taxon>
        <taxon>Poaceae</taxon>
        <taxon>BOP clade</taxon>
        <taxon>Oryzoideae</taxon>
        <taxon>Oryzeae</taxon>
        <taxon>Oryzinae</taxon>
        <taxon>Oryza</taxon>
    </lineage>
</organism>
<proteinExistence type="predicted"/>
<keyword evidence="2" id="KW-1185">Reference proteome</keyword>
<name>A0A0E0GI73_ORYNI</name>
<dbReference type="EnsemblPlants" id="ONIVA03G07150.1">
    <property type="protein sequence ID" value="ONIVA03G07150.1"/>
    <property type="gene ID" value="ONIVA03G07150"/>
</dbReference>
<reference evidence="1" key="1">
    <citation type="submission" date="2015-04" db="UniProtKB">
        <authorList>
            <consortium name="EnsemblPlants"/>
        </authorList>
    </citation>
    <scope>IDENTIFICATION</scope>
    <source>
        <strain evidence="1">SL10</strain>
    </source>
</reference>
<evidence type="ECO:0000313" key="1">
    <source>
        <dbReference type="EnsemblPlants" id="ONIVA03G07150.1"/>
    </source>
</evidence>